<dbReference type="GO" id="GO:0005524">
    <property type="term" value="F:ATP binding"/>
    <property type="evidence" value="ECO:0007669"/>
    <property type="project" value="UniProtKB-KW"/>
</dbReference>
<dbReference type="Gene3D" id="3.30.450.20">
    <property type="entry name" value="PAS domain"/>
    <property type="match status" value="1"/>
</dbReference>
<evidence type="ECO:0000256" key="3">
    <source>
        <dbReference type="ARBA" id="ARBA00022553"/>
    </source>
</evidence>
<gene>
    <name evidence="7" type="ORF">ACFFJK_12215</name>
</gene>
<dbReference type="PANTHER" id="PTHR43547:SF2">
    <property type="entry name" value="HYBRID SIGNAL TRANSDUCTION HISTIDINE KINASE C"/>
    <property type="match status" value="1"/>
</dbReference>
<dbReference type="EMBL" id="JBHLWP010000011">
    <property type="protein sequence ID" value="MFC0252655.1"/>
    <property type="molecule type" value="Genomic_DNA"/>
</dbReference>
<keyword evidence="7" id="KW-0067">ATP-binding</keyword>
<keyword evidence="3" id="KW-0597">Phosphoprotein</keyword>
<keyword evidence="8" id="KW-1185">Reference proteome</keyword>
<dbReference type="PROSITE" id="PS50109">
    <property type="entry name" value="HIS_KIN"/>
    <property type="match status" value="1"/>
</dbReference>
<dbReference type="InterPro" id="IPR000700">
    <property type="entry name" value="PAS-assoc_C"/>
</dbReference>
<dbReference type="RefSeq" id="WP_379679453.1">
    <property type="nucleotide sequence ID" value="NZ_JBHLWP010000011.1"/>
</dbReference>
<dbReference type="SMART" id="SM00387">
    <property type="entry name" value="HATPase_c"/>
    <property type="match status" value="1"/>
</dbReference>
<dbReference type="CDD" id="cd00082">
    <property type="entry name" value="HisKA"/>
    <property type="match status" value="1"/>
</dbReference>
<dbReference type="CDD" id="cd00075">
    <property type="entry name" value="HATPase"/>
    <property type="match status" value="1"/>
</dbReference>
<evidence type="ECO:0000259" key="6">
    <source>
        <dbReference type="PROSITE" id="PS50113"/>
    </source>
</evidence>
<dbReference type="PROSITE" id="PS50112">
    <property type="entry name" value="PAS"/>
    <property type="match status" value="1"/>
</dbReference>
<dbReference type="PRINTS" id="PR00344">
    <property type="entry name" value="BCTRLSENSOR"/>
</dbReference>
<dbReference type="SUPFAM" id="SSF55785">
    <property type="entry name" value="PYP-like sensor domain (PAS domain)"/>
    <property type="match status" value="1"/>
</dbReference>
<dbReference type="InterPro" id="IPR036097">
    <property type="entry name" value="HisK_dim/P_sf"/>
</dbReference>
<dbReference type="InterPro" id="IPR003594">
    <property type="entry name" value="HATPase_dom"/>
</dbReference>
<dbReference type="EC" id="2.7.13.3" evidence="2"/>
<reference evidence="7 8" key="1">
    <citation type="submission" date="2024-09" db="EMBL/GenBank/DDBJ databases">
        <authorList>
            <person name="Sun Q."/>
            <person name="Mori K."/>
        </authorList>
    </citation>
    <scope>NUCLEOTIDE SEQUENCE [LARGE SCALE GENOMIC DNA]</scope>
    <source>
        <strain evidence="7 8">CCM 7792</strain>
    </source>
</reference>
<dbReference type="CDD" id="cd00130">
    <property type="entry name" value="PAS"/>
    <property type="match status" value="1"/>
</dbReference>
<dbReference type="SUPFAM" id="SSF55874">
    <property type="entry name" value="ATPase domain of HSP90 chaperone/DNA topoisomerase II/histidine kinase"/>
    <property type="match status" value="1"/>
</dbReference>
<dbReference type="PANTHER" id="PTHR43547">
    <property type="entry name" value="TWO-COMPONENT HISTIDINE KINASE"/>
    <property type="match status" value="1"/>
</dbReference>
<organism evidence="7 8">
    <name type="scientific">Massilia consociata</name>
    <dbReference type="NCBI Taxonomy" id="760117"/>
    <lineage>
        <taxon>Bacteria</taxon>
        <taxon>Pseudomonadati</taxon>
        <taxon>Pseudomonadota</taxon>
        <taxon>Betaproteobacteria</taxon>
        <taxon>Burkholderiales</taxon>
        <taxon>Oxalobacteraceae</taxon>
        <taxon>Telluria group</taxon>
        <taxon>Massilia</taxon>
    </lineage>
</organism>
<keyword evidence="7" id="KW-0547">Nucleotide-binding</keyword>
<dbReference type="InterPro" id="IPR005467">
    <property type="entry name" value="His_kinase_dom"/>
</dbReference>
<evidence type="ECO:0000259" key="5">
    <source>
        <dbReference type="PROSITE" id="PS50112"/>
    </source>
</evidence>
<dbReference type="NCBIfam" id="TIGR00229">
    <property type="entry name" value="sensory_box"/>
    <property type="match status" value="1"/>
</dbReference>
<evidence type="ECO:0000259" key="4">
    <source>
        <dbReference type="PROSITE" id="PS50109"/>
    </source>
</evidence>
<proteinExistence type="predicted"/>
<comment type="caution">
    <text evidence="7">The sequence shown here is derived from an EMBL/GenBank/DDBJ whole genome shotgun (WGS) entry which is preliminary data.</text>
</comment>
<feature type="domain" description="PAS" evidence="5">
    <location>
        <begin position="33"/>
        <end position="75"/>
    </location>
</feature>
<dbReference type="Pfam" id="PF00512">
    <property type="entry name" value="HisKA"/>
    <property type="match status" value="1"/>
</dbReference>
<dbReference type="InterPro" id="IPR035965">
    <property type="entry name" value="PAS-like_dom_sf"/>
</dbReference>
<dbReference type="InterPro" id="IPR000014">
    <property type="entry name" value="PAS"/>
</dbReference>
<accession>A0ABV6FGJ6</accession>
<evidence type="ECO:0000313" key="7">
    <source>
        <dbReference type="EMBL" id="MFC0252655.1"/>
    </source>
</evidence>
<dbReference type="PROSITE" id="PS50113">
    <property type="entry name" value="PAC"/>
    <property type="match status" value="1"/>
</dbReference>
<dbReference type="SMART" id="SM00091">
    <property type="entry name" value="PAS"/>
    <property type="match status" value="1"/>
</dbReference>
<name>A0ABV6FGJ6_9BURK</name>
<dbReference type="InterPro" id="IPR004358">
    <property type="entry name" value="Sig_transdc_His_kin-like_C"/>
</dbReference>
<dbReference type="InterPro" id="IPR003661">
    <property type="entry name" value="HisK_dim/P_dom"/>
</dbReference>
<dbReference type="InterPro" id="IPR036890">
    <property type="entry name" value="HATPase_C_sf"/>
</dbReference>
<dbReference type="Pfam" id="PF02518">
    <property type="entry name" value="HATPase_c"/>
    <property type="match status" value="1"/>
</dbReference>
<dbReference type="Pfam" id="PF13426">
    <property type="entry name" value="PAS_9"/>
    <property type="match status" value="1"/>
</dbReference>
<dbReference type="Gene3D" id="3.30.565.10">
    <property type="entry name" value="Histidine kinase-like ATPase, C-terminal domain"/>
    <property type="match status" value="1"/>
</dbReference>
<feature type="domain" description="Histidine kinase" evidence="4">
    <location>
        <begin position="163"/>
        <end position="381"/>
    </location>
</feature>
<dbReference type="Gene3D" id="1.10.287.130">
    <property type="match status" value="1"/>
</dbReference>
<feature type="domain" description="PAC" evidence="6">
    <location>
        <begin position="92"/>
        <end position="145"/>
    </location>
</feature>
<comment type="catalytic activity">
    <reaction evidence="1">
        <text>ATP + protein L-histidine = ADP + protein N-phospho-L-histidine.</text>
        <dbReference type="EC" id="2.7.13.3"/>
    </reaction>
</comment>
<protein>
    <recommendedName>
        <fullName evidence="2">histidine kinase</fullName>
        <ecNumber evidence="2">2.7.13.3</ecNumber>
    </recommendedName>
</protein>
<dbReference type="SMART" id="SM00388">
    <property type="entry name" value="HisKA"/>
    <property type="match status" value="1"/>
</dbReference>
<dbReference type="Proteomes" id="UP001589773">
    <property type="component" value="Unassembled WGS sequence"/>
</dbReference>
<dbReference type="SUPFAM" id="SSF47384">
    <property type="entry name" value="Homodimeric domain of signal transducing histidine kinase"/>
    <property type="match status" value="1"/>
</dbReference>
<sequence>MAAEPTHAHTHWQARDAEAFTELMLAKTRQYGVIFYDAALRVTGWNEAAAFITGWTAQDVMGQPTALLFTPGDRERRLDEHEARTAEIVGVAEDERWHMRKDGSQFWSSGMSLPLHRDAAGTVTGFVKVFRDATHLRARTRYLENELKENQAREAERSTFIGTIAHEMRNPLSPLKSAHQVLQLFAGDVERSQNPLKVIDRQLGFLERLVEDLVDLTRVKSGKMSIAYTKTELQALLHEAVDSCRSAAQAKGVAFHLSFPAVSIRIEVDDRRIHQVFVNLINNAVKYNHPGGDVWLTATVDRTHFICYLKDNGRGIAPDLQPRIFEVFTQAEGTHAERGAGLGIGLAVVKEIIALHGGTVEARSEGVDKGSEFIVRIPLRPFA</sequence>
<evidence type="ECO:0000313" key="8">
    <source>
        <dbReference type="Proteomes" id="UP001589773"/>
    </source>
</evidence>
<evidence type="ECO:0000256" key="1">
    <source>
        <dbReference type="ARBA" id="ARBA00000085"/>
    </source>
</evidence>
<evidence type="ECO:0000256" key="2">
    <source>
        <dbReference type="ARBA" id="ARBA00012438"/>
    </source>
</evidence>